<name>A0ABS3W903_9BACL</name>
<gene>
    <name evidence="2" type="ORF">I8J29_11390</name>
</gene>
<dbReference type="EMBL" id="JAGGDJ010000005">
    <property type="protein sequence ID" value="MBO7744804.1"/>
    <property type="molecule type" value="Genomic_DNA"/>
</dbReference>
<accession>A0ABS3W903</accession>
<feature type="transmembrane region" description="Helical" evidence="1">
    <location>
        <begin position="92"/>
        <end position="116"/>
    </location>
</feature>
<evidence type="ECO:0000313" key="2">
    <source>
        <dbReference type="EMBL" id="MBO7744804.1"/>
    </source>
</evidence>
<evidence type="ECO:0000256" key="1">
    <source>
        <dbReference type="SAM" id="Phobius"/>
    </source>
</evidence>
<feature type="transmembrane region" description="Helical" evidence="1">
    <location>
        <begin position="25"/>
        <end position="43"/>
    </location>
</feature>
<comment type="caution">
    <text evidence="2">The sequence shown here is derived from an EMBL/GenBank/DDBJ whole genome shotgun (WGS) entry which is preliminary data.</text>
</comment>
<dbReference type="Proteomes" id="UP000670947">
    <property type="component" value="Unassembled WGS sequence"/>
</dbReference>
<keyword evidence="1" id="KW-1133">Transmembrane helix</keyword>
<keyword evidence="3" id="KW-1185">Reference proteome</keyword>
<protein>
    <submittedName>
        <fullName evidence="2">Uncharacterized protein</fullName>
    </submittedName>
</protein>
<organism evidence="2 3">
    <name type="scientific">Paenibacillus artemisiicola</name>
    <dbReference type="NCBI Taxonomy" id="1172618"/>
    <lineage>
        <taxon>Bacteria</taxon>
        <taxon>Bacillati</taxon>
        <taxon>Bacillota</taxon>
        <taxon>Bacilli</taxon>
        <taxon>Bacillales</taxon>
        <taxon>Paenibacillaceae</taxon>
        <taxon>Paenibacillus</taxon>
    </lineage>
</organism>
<keyword evidence="1" id="KW-0812">Transmembrane</keyword>
<feature type="transmembrane region" description="Helical" evidence="1">
    <location>
        <begin position="122"/>
        <end position="141"/>
    </location>
</feature>
<evidence type="ECO:0000313" key="3">
    <source>
        <dbReference type="Proteomes" id="UP000670947"/>
    </source>
</evidence>
<proteinExistence type="predicted"/>
<keyword evidence="1" id="KW-0472">Membrane</keyword>
<feature type="transmembrane region" description="Helical" evidence="1">
    <location>
        <begin position="63"/>
        <end position="80"/>
    </location>
</feature>
<reference evidence="2 3" key="1">
    <citation type="submission" date="2021-03" db="EMBL/GenBank/DDBJ databases">
        <title>Paenibacillus artemisicola MWE-103 whole genome sequence.</title>
        <authorList>
            <person name="Ham Y.J."/>
        </authorList>
    </citation>
    <scope>NUCLEOTIDE SEQUENCE [LARGE SCALE GENOMIC DNA]</scope>
    <source>
        <strain evidence="2 3">MWE-103</strain>
    </source>
</reference>
<sequence length="161" mass="18433">MLGGFLVGIGLVLFLPKRFSMQRTILYYMCGVYSGFFFDHSLSVEPVSYYDVNDTSDYELMDFLSYFAYGAVGYLFFYVFDKLRVRMPYVPVYILAWSLASVGLEWISVRIGVFHYNYGYKLAYSFPIYLIVQTAWTMLFLRYGRGGAGRGAAGPDKAKNA</sequence>